<comment type="caution">
    <text evidence="5">The sequence shown here is derived from an EMBL/GenBank/DDBJ whole genome shotgun (WGS) entry which is preliminary data.</text>
</comment>
<dbReference type="SUPFAM" id="SSF46785">
    <property type="entry name" value="Winged helix' DNA-binding domain"/>
    <property type="match status" value="1"/>
</dbReference>
<dbReference type="Gene3D" id="1.10.10.10">
    <property type="entry name" value="Winged helix-like DNA-binding domain superfamily/Winged helix DNA-binding domain"/>
    <property type="match status" value="1"/>
</dbReference>
<evidence type="ECO:0000256" key="3">
    <source>
        <dbReference type="ARBA" id="ARBA00023163"/>
    </source>
</evidence>
<dbReference type="AlphaFoldDB" id="A0A150WRW3"/>
<dbReference type="Pfam" id="PF01047">
    <property type="entry name" value="MarR"/>
    <property type="match status" value="1"/>
</dbReference>
<dbReference type="OrthoDB" id="5292830at2"/>
<accession>A0A150WRW3</accession>
<evidence type="ECO:0000313" key="6">
    <source>
        <dbReference type="Proteomes" id="UP000075320"/>
    </source>
</evidence>
<organism evidence="5 6">
    <name type="scientific">Bdellovibrio bacteriovorus</name>
    <dbReference type="NCBI Taxonomy" id="959"/>
    <lineage>
        <taxon>Bacteria</taxon>
        <taxon>Pseudomonadati</taxon>
        <taxon>Bdellovibrionota</taxon>
        <taxon>Bdellovibrionia</taxon>
        <taxon>Bdellovibrionales</taxon>
        <taxon>Pseudobdellovibrionaceae</taxon>
        <taxon>Bdellovibrio</taxon>
    </lineage>
</organism>
<dbReference type="InterPro" id="IPR036390">
    <property type="entry name" value="WH_DNA-bd_sf"/>
</dbReference>
<name>A0A150WRW3_BDEBC</name>
<dbReference type="PROSITE" id="PS50995">
    <property type="entry name" value="HTH_MARR_2"/>
    <property type="match status" value="1"/>
</dbReference>
<dbReference type="CDD" id="cd00090">
    <property type="entry name" value="HTH_ARSR"/>
    <property type="match status" value="1"/>
</dbReference>
<dbReference type="InterPro" id="IPR011991">
    <property type="entry name" value="ArsR-like_HTH"/>
</dbReference>
<evidence type="ECO:0000259" key="4">
    <source>
        <dbReference type="PROSITE" id="PS50995"/>
    </source>
</evidence>
<sequence>MAKLYFTELPTQEELRQNSALMYPDLDHLTLYSHILLRKITTDLEVNLDSFFSKYNLSAGRFTLMALLNRHTSGLMPSELAQKVGVTQATISGLINSLEKAGIVKRMSHEKDGRSFVIQLTPEGIAKVAEIMPLYHERISNYWSEFSEPEKTQLNSFMERIIKNIFKLGQA</sequence>
<keyword evidence="6" id="KW-1185">Reference proteome</keyword>
<dbReference type="GO" id="GO:0003700">
    <property type="term" value="F:DNA-binding transcription factor activity"/>
    <property type="evidence" value="ECO:0007669"/>
    <property type="project" value="InterPro"/>
</dbReference>
<protein>
    <submittedName>
        <fullName evidence="5">MarR family transcriptional regulator</fullName>
    </submittedName>
</protein>
<keyword evidence="3" id="KW-0804">Transcription</keyword>
<dbReference type="PRINTS" id="PR00598">
    <property type="entry name" value="HTHMARR"/>
</dbReference>
<dbReference type="RefSeq" id="WP_061834826.1">
    <property type="nucleotide sequence ID" value="NZ_LUKE01000001.1"/>
</dbReference>
<dbReference type="EMBL" id="LUKE01000001">
    <property type="protein sequence ID" value="KYG67251.1"/>
    <property type="molecule type" value="Genomic_DNA"/>
</dbReference>
<dbReference type="SMART" id="SM00347">
    <property type="entry name" value="HTH_MARR"/>
    <property type="match status" value="1"/>
</dbReference>
<evidence type="ECO:0000313" key="5">
    <source>
        <dbReference type="EMBL" id="KYG67251.1"/>
    </source>
</evidence>
<evidence type="ECO:0000256" key="2">
    <source>
        <dbReference type="ARBA" id="ARBA00023125"/>
    </source>
</evidence>
<feature type="domain" description="HTH marR-type" evidence="4">
    <location>
        <begin position="30"/>
        <end position="163"/>
    </location>
</feature>
<dbReference type="InterPro" id="IPR000835">
    <property type="entry name" value="HTH_MarR-typ"/>
</dbReference>
<dbReference type="InterPro" id="IPR036388">
    <property type="entry name" value="WH-like_DNA-bd_sf"/>
</dbReference>
<keyword evidence="2" id="KW-0238">DNA-binding</keyword>
<dbReference type="Proteomes" id="UP000075320">
    <property type="component" value="Unassembled WGS sequence"/>
</dbReference>
<gene>
    <name evidence="5" type="ORF">AZI86_09610</name>
</gene>
<proteinExistence type="predicted"/>
<reference evidence="5 6" key="1">
    <citation type="submission" date="2016-03" db="EMBL/GenBank/DDBJ databases">
        <authorList>
            <person name="Ploux O."/>
        </authorList>
    </citation>
    <scope>NUCLEOTIDE SEQUENCE [LARGE SCALE GENOMIC DNA]</scope>
    <source>
        <strain evidence="5 6">R0</strain>
    </source>
</reference>
<evidence type="ECO:0000256" key="1">
    <source>
        <dbReference type="ARBA" id="ARBA00023015"/>
    </source>
</evidence>
<dbReference type="GO" id="GO:0003677">
    <property type="term" value="F:DNA binding"/>
    <property type="evidence" value="ECO:0007669"/>
    <property type="project" value="UniProtKB-KW"/>
</dbReference>
<dbReference type="PANTHER" id="PTHR42756">
    <property type="entry name" value="TRANSCRIPTIONAL REGULATOR, MARR"/>
    <property type="match status" value="1"/>
</dbReference>
<keyword evidence="1" id="KW-0805">Transcription regulation</keyword>
<dbReference type="PANTHER" id="PTHR42756:SF1">
    <property type="entry name" value="TRANSCRIPTIONAL REPRESSOR OF EMRAB OPERON"/>
    <property type="match status" value="1"/>
</dbReference>